<protein>
    <submittedName>
        <fullName evidence="1">Uncharacterized protein</fullName>
    </submittedName>
</protein>
<gene>
    <name evidence="1" type="ORF">PSALAMII_LOCUS9988</name>
</gene>
<name>A0A9W4K0D7_9EURO</name>
<dbReference type="OrthoDB" id="2116030at2759"/>
<comment type="caution">
    <text evidence="1">The sequence shown here is derived from an EMBL/GenBank/DDBJ whole genome shotgun (WGS) entry which is preliminary data.</text>
</comment>
<sequence length="430" mass="48252">MELAQDQLARPLPPLSGKAGFSTSSRNLHRVGLTFMSEWHTFTTDALQAFREARITHEVPLHDETEIYSVGNKVGVTARFIQSLCNPVRRALEPSLGTAAIHFADFQAISPPVGILPDICLGLVSIPGLKNVHLVIDLKIPWTIDDPDLRLNILDRSDYLEPLIGQVVAQMRMCSLRFGVLSTYQYTVFVKRVADTSFLLSPPIEYDAVQPSLRQLFTGFCLMALGASKHHESPLFNPRNVSATGGLCHSVTRFYDRLFDDLDDPSLPLTSESGSITPGSVVVRTDSAHPVIINCIRQLSNLKVTCKATWLATMNGSQVILKCWHPKYLELFEAEVEVYQRIWIHPRANIDAERAQVQSQCLGGINVLREVAVRLYDTGIHNILYCRDSRELTLIDFEIADVEPESDILTDQEMRRIFRPHLFLHRAPSG</sequence>
<reference evidence="1" key="1">
    <citation type="submission" date="2021-07" db="EMBL/GenBank/DDBJ databases">
        <authorList>
            <person name="Branca A.L. A."/>
        </authorList>
    </citation>
    <scope>NUCLEOTIDE SEQUENCE</scope>
</reference>
<organism evidence="1 2">
    <name type="scientific">Penicillium salamii</name>
    <dbReference type="NCBI Taxonomy" id="1612424"/>
    <lineage>
        <taxon>Eukaryota</taxon>
        <taxon>Fungi</taxon>
        <taxon>Dikarya</taxon>
        <taxon>Ascomycota</taxon>
        <taxon>Pezizomycotina</taxon>
        <taxon>Eurotiomycetes</taxon>
        <taxon>Eurotiomycetidae</taxon>
        <taxon>Eurotiales</taxon>
        <taxon>Aspergillaceae</taxon>
        <taxon>Penicillium</taxon>
    </lineage>
</organism>
<evidence type="ECO:0000313" key="2">
    <source>
        <dbReference type="Proteomes" id="UP001152592"/>
    </source>
</evidence>
<dbReference type="Proteomes" id="UP001152592">
    <property type="component" value="Unassembled WGS sequence"/>
</dbReference>
<accession>A0A9W4K0D7</accession>
<evidence type="ECO:0000313" key="1">
    <source>
        <dbReference type="EMBL" id="CAG8423377.1"/>
    </source>
</evidence>
<dbReference type="AlphaFoldDB" id="A0A9W4K0D7"/>
<proteinExistence type="predicted"/>
<dbReference type="EMBL" id="CAJVPD010000284">
    <property type="protein sequence ID" value="CAG8423377.1"/>
    <property type="molecule type" value="Genomic_DNA"/>
</dbReference>